<dbReference type="Pfam" id="PF00069">
    <property type="entry name" value="Pkinase"/>
    <property type="match status" value="1"/>
</dbReference>
<protein>
    <submittedName>
        <fullName evidence="4">Cyclin-dependent kinase 8</fullName>
    </submittedName>
</protein>
<dbReference type="PANTHER" id="PTHR24055">
    <property type="entry name" value="MITOGEN-ACTIVATED PROTEIN KINASE"/>
    <property type="match status" value="1"/>
</dbReference>
<accession>A0A1J4JZJ4</accession>
<dbReference type="GeneID" id="94841897"/>
<dbReference type="FunFam" id="1.10.510.10:FF:000785">
    <property type="entry name" value="CMGC/CDK/CDK8 protein kinase"/>
    <property type="match status" value="1"/>
</dbReference>
<evidence type="ECO:0000313" key="4">
    <source>
        <dbReference type="EMBL" id="OHT02677.1"/>
    </source>
</evidence>
<keyword evidence="2" id="KW-0067">ATP-binding</keyword>
<evidence type="ECO:0000256" key="2">
    <source>
        <dbReference type="ARBA" id="ARBA00022840"/>
    </source>
</evidence>
<dbReference type="Proteomes" id="UP000179807">
    <property type="component" value="Unassembled WGS sequence"/>
</dbReference>
<dbReference type="InterPro" id="IPR050117">
    <property type="entry name" value="MAPK"/>
</dbReference>
<dbReference type="InterPro" id="IPR000719">
    <property type="entry name" value="Prot_kinase_dom"/>
</dbReference>
<dbReference type="EMBL" id="MLAK01000858">
    <property type="protein sequence ID" value="OHT02677.1"/>
    <property type="molecule type" value="Genomic_DNA"/>
</dbReference>
<feature type="domain" description="Protein kinase" evidence="3">
    <location>
        <begin position="17"/>
        <end position="329"/>
    </location>
</feature>
<reference evidence="4" key="1">
    <citation type="submission" date="2016-10" db="EMBL/GenBank/DDBJ databases">
        <authorList>
            <person name="Benchimol M."/>
            <person name="Almeida L.G."/>
            <person name="Vasconcelos A.T."/>
            <person name="Perreira-Neves A."/>
            <person name="Rosa I.A."/>
            <person name="Tasca T."/>
            <person name="Bogo M.R."/>
            <person name="de Souza W."/>
        </authorList>
    </citation>
    <scope>NUCLEOTIDE SEQUENCE [LARGE SCALE GENOMIC DNA]</scope>
    <source>
        <strain evidence="4">K</strain>
    </source>
</reference>
<dbReference type="AlphaFoldDB" id="A0A1J4JZJ4"/>
<sequence>MNQQKNTTSYSRISDRFHLIERYAATSISSLWRGTRADDEKKEIITVKCSKLFLDEHTIPQAVFRELIFLSEINSPHIIKPIVGEISCDLDESNPMIAYCFENHLADVRRIVRYFSMKNALVPPVATKSIIFQLLLALDYLHTRNIAHCNVISANVVIMPQSERIPGIVKLVDLGYSRVVDDKDQPKSLNVVHPWYRAPELMLGDPNYDQAVDMWACGCILGELLTGTILFGSNNSKKENNHDFNGLSIAQLLRIVGILGPISESDCKNPQYCTNLQTLIQRQPPTATNTLSKLTADSPPEAAELLSRMLVYNPTKRITAREALKHAYFSKGPVCVNNIAALFSKEEWKGIMQPPQKPPSQT</sequence>
<name>A0A1J4JZJ4_9EUKA</name>
<dbReference type="InterPro" id="IPR011009">
    <property type="entry name" value="Kinase-like_dom_sf"/>
</dbReference>
<dbReference type="GO" id="GO:0005524">
    <property type="term" value="F:ATP binding"/>
    <property type="evidence" value="ECO:0007669"/>
    <property type="project" value="UniProtKB-KW"/>
</dbReference>
<dbReference type="RefSeq" id="XP_068355813.1">
    <property type="nucleotide sequence ID" value="XM_068507193.1"/>
</dbReference>
<dbReference type="PROSITE" id="PS50011">
    <property type="entry name" value="PROTEIN_KINASE_DOM"/>
    <property type="match status" value="1"/>
</dbReference>
<keyword evidence="4" id="KW-0418">Kinase</keyword>
<organism evidence="4 5">
    <name type="scientific">Tritrichomonas foetus</name>
    <dbReference type="NCBI Taxonomy" id="1144522"/>
    <lineage>
        <taxon>Eukaryota</taxon>
        <taxon>Metamonada</taxon>
        <taxon>Parabasalia</taxon>
        <taxon>Tritrichomonadida</taxon>
        <taxon>Tritrichomonadidae</taxon>
        <taxon>Tritrichomonas</taxon>
    </lineage>
</organism>
<dbReference type="SUPFAM" id="SSF56112">
    <property type="entry name" value="Protein kinase-like (PK-like)"/>
    <property type="match status" value="1"/>
</dbReference>
<dbReference type="GO" id="GO:0004672">
    <property type="term" value="F:protein kinase activity"/>
    <property type="evidence" value="ECO:0007669"/>
    <property type="project" value="InterPro"/>
</dbReference>
<keyword evidence="4" id="KW-0808">Transferase</keyword>
<gene>
    <name evidence="4" type="primary">cdk8</name>
    <name evidence="4" type="ORF">TRFO_30175</name>
</gene>
<evidence type="ECO:0000256" key="1">
    <source>
        <dbReference type="ARBA" id="ARBA00022741"/>
    </source>
</evidence>
<keyword evidence="5" id="KW-1185">Reference proteome</keyword>
<evidence type="ECO:0000259" key="3">
    <source>
        <dbReference type="PROSITE" id="PS50011"/>
    </source>
</evidence>
<dbReference type="Gene3D" id="1.10.510.10">
    <property type="entry name" value="Transferase(Phosphotransferase) domain 1"/>
    <property type="match status" value="1"/>
</dbReference>
<dbReference type="VEuPathDB" id="TrichDB:TRFO_30175"/>
<proteinExistence type="predicted"/>
<evidence type="ECO:0000313" key="5">
    <source>
        <dbReference type="Proteomes" id="UP000179807"/>
    </source>
</evidence>
<dbReference type="Gene3D" id="3.30.200.20">
    <property type="entry name" value="Phosphorylase Kinase, domain 1"/>
    <property type="match status" value="1"/>
</dbReference>
<dbReference type="SMART" id="SM00220">
    <property type="entry name" value="S_TKc"/>
    <property type="match status" value="1"/>
</dbReference>
<comment type="caution">
    <text evidence="4">The sequence shown here is derived from an EMBL/GenBank/DDBJ whole genome shotgun (WGS) entry which is preliminary data.</text>
</comment>
<keyword evidence="1" id="KW-0547">Nucleotide-binding</keyword>